<dbReference type="SUPFAM" id="SSF54593">
    <property type="entry name" value="Glyoxalase/Bleomycin resistance protein/Dihydroxybiphenyl dioxygenase"/>
    <property type="match status" value="1"/>
</dbReference>
<sequence>MAVDLFAGIPVTDYPTALSWYETLLGAPPAFIPNDTEAVWELAEHRYVYIELLPEHAGHARHTVFVGDLDARVAATAERGLEPARRETYDNGVRKITYVDPDGNEIGFGGEPR</sequence>
<dbReference type="InterPro" id="IPR029068">
    <property type="entry name" value="Glyas_Bleomycin-R_OHBP_Dase"/>
</dbReference>
<dbReference type="PROSITE" id="PS51819">
    <property type="entry name" value="VOC"/>
    <property type="match status" value="1"/>
</dbReference>
<dbReference type="Pfam" id="PF00903">
    <property type="entry name" value="Glyoxalase"/>
    <property type="match status" value="1"/>
</dbReference>
<reference evidence="2 3" key="1">
    <citation type="submission" date="2018-09" db="EMBL/GenBank/DDBJ databases">
        <title>Micromonospora sp. nov. MS1-9, isolated from a root of Musa sp.</title>
        <authorList>
            <person name="Kuncharoen N."/>
            <person name="Kudo T."/>
            <person name="Ohkuma M."/>
            <person name="Yuki M."/>
            <person name="Tanasupawat S."/>
        </authorList>
    </citation>
    <scope>NUCLEOTIDE SEQUENCE [LARGE SCALE GENOMIC DNA]</scope>
    <source>
        <strain evidence="2 3">MS1-9</strain>
    </source>
</reference>
<dbReference type="InterPro" id="IPR004360">
    <property type="entry name" value="Glyas_Fos-R_dOase_dom"/>
</dbReference>
<dbReference type="CDD" id="cd06587">
    <property type="entry name" value="VOC"/>
    <property type="match status" value="1"/>
</dbReference>
<evidence type="ECO:0000259" key="1">
    <source>
        <dbReference type="PROSITE" id="PS51819"/>
    </source>
</evidence>
<evidence type="ECO:0000313" key="2">
    <source>
        <dbReference type="EMBL" id="RKN29125.1"/>
    </source>
</evidence>
<evidence type="ECO:0000313" key="3">
    <source>
        <dbReference type="Proteomes" id="UP000275865"/>
    </source>
</evidence>
<organism evidence="2 3">
    <name type="scientific">Micromonospora musae</name>
    <dbReference type="NCBI Taxonomy" id="1894970"/>
    <lineage>
        <taxon>Bacteria</taxon>
        <taxon>Bacillati</taxon>
        <taxon>Actinomycetota</taxon>
        <taxon>Actinomycetes</taxon>
        <taxon>Micromonosporales</taxon>
        <taxon>Micromonosporaceae</taxon>
        <taxon>Micromonospora</taxon>
    </lineage>
</organism>
<accession>A0A3A9XV44</accession>
<dbReference type="RefSeq" id="WP_120690176.1">
    <property type="nucleotide sequence ID" value="NZ_RAZT01000012.1"/>
</dbReference>
<protein>
    <submittedName>
        <fullName evidence="2">VOC family protein</fullName>
    </submittedName>
</protein>
<dbReference type="InterPro" id="IPR037523">
    <property type="entry name" value="VOC_core"/>
</dbReference>
<name>A0A3A9XV44_9ACTN</name>
<gene>
    <name evidence="2" type="ORF">D7044_23220</name>
</gene>
<dbReference type="AlphaFoldDB" id="A0A3A9XV44"/>
<dbReference type="EMBL" id="RAZT01000012">
    <property type="protein sequence ID" value="RKN29125.1"/>
    <property type="molecule type" value="Genomic_DNA"/>
</dbReference>
<proteinExistence type="predicted"/>
<dbReference type="Proteomes" id="UP000275865">
    <property type="component" value="Unassembled WGS sequence"/>
</dbReference>
<dbReference type="Gene3D" id="3.10.180.10">
    <property type="entry name" value="2,3-Dihydroxybiphenyl 1,2-Dioxygenase, domain 1"/>
    <property type="match status" value="1"/>
</dbReference>
<comment type="caution">
    <text evidence="2">The sequence shown here is derived from an EMBL/GenBank/DDBJ whole genome shotgun (WGS) entry which is preliminary data.</text>
</comment>
<feature type="domain" description="VOC" evidence="1">
    <location>
        <begin position="2"/>
        <end position="111"/>
    </location>
</feature>